<evidence type="ECO:0000256" key="1">
    <source>
        <dbReference type="SAM" id="MobiDB-lite"/>
    </source>
</evidence>
<dbReference type="EMBL" id="FOCP01000012">
    <property type="protein sequence ID" value="SEN28079.1"/>
    <property type="molecule type" value="Genomic_DNA"/>
</dbReference>
<dbReference type="PIRSF" id="PIRSF033239">
    <property type="entry name" value="ExoD"/>
    <property type="match status" value="1"/>
</dbReference>
<protein>
    <submittedName>
        <fullName evidence="3">Uncharacterized conserved protein</fullName>
    </submittedName>
</protein>
<evidence type="ECO:0000313" key="4">
    <source>
        <dbReference type="Proteomes" id="UP000199459"/>
    </source>
</evidence>
<organism evidence="3 4">
    <name type="scientific">Nitrosomonas marina</name>
    <dbReference type="NCBI Taxonomy" id="917"/>
    <lineage>
        <taxon>Bacteria</taxon>
        <taxon>Pseudomonadati</taxon>
        <taxon>Pseudomonadota</taxon>
        <taxon>Betaproteobacteria</taxon>
        <taxon>Nitrosomonadales</taxon>
        <taxon>Nitrosomonadaceae</taxon>
        <taxon>Nitrosomonas</taxon>
    </lineage>
</organism>
<dbReference type="PANTHER" id="PTHR41795">
    <property type="entry name" value="EXOPOLYSACCHARIDE SYNTHESIS PROTEIN"/>
    <property type="match status" value="1"/>
</dbReference>
<dbReference type="STRING" id="917.SAMN05216326_10948"/>
<dbReference type="InterPro" id="IPR010331">
    <property type="entry name" value="ExoD"/>
</dbReference>
<dbReference type="OrthoDB" id="8550083at2"/>
<dbReference type="PANTHER" id="PTHR41795:SF1">
    <property type="entry name" value="EXOPOLYSACCHARIDE SYNTHESIS PROTEIN"/>
    <property type="match status" value="1"/>
</dbReference>
<feature type="transmembrane region" description="Helical" evidence="2">
    <location>
        <begin position="146"/>
        <end position="165"/>
    </location>
</feature>
<name>A0A1H8F8M6_9PROT</name>
<keyword evidence="2" id="KW-0472">Membrane</keyword>
<dbReference type="AlphaFoldDB" id="A0A1H8F8M6"/>
<feature type="transmembrane region" description="Helical" evidence="2">
    <location>
        <begin position="83"/>
        <end position="103"/>
    </location>
</feature>
<evidence type="ECO:0000313" key="3">
    <source>
        <dbReference type="EMBL" id="SEN28079.1"/>
    </source>
</evidence>
<evidence type="ECO:0000256" key="2">
    <source>
        <dbReference type="SAM" id="Phobius"/>
    </source>
</evidence>
<dbReference type="Proteomes" id="UP000199459">
    <property type="component" value="Unassembled WGS sequence"/>
</dbReference>
<accession>A0A1H8F8M6</accession>
<feature type="transmembrane region" description="Helical" evidence="2">
    <location>
        <begin position="185"/>
        <end position="211"/>
    </location>
</feature>
<sequence length="219" mass="24366">MSTNPGNNNNTSAQNNNNAKERSTSELLETVVVVYRSDTVSIGEIKNSLHERGFGILLAIAALPLCLPVPVPPGYTTFFSIPLFIFSVQMIIGMQSPWLPLWITTKKIKRESLEKLIVKANPWLKKIEKRLQPRLTYISVHTWERIIGIFTFVFALSISLPIPLTNFPPGWGILIMSLGLLSKDGITILIGMIIGTIGVGITMIILVLLWMGMSLPTFY</sequence>
<reference evidence="3 4" key="1">
    <citation type="submission" date="2016-10" db="EMBL/GenBank/DDBJ databases">
        <authorList>
            <person name="de Groot N.N."/>
        </authorList>
    </citation>
    <scope>NUCLEOTIDE SEQUENCE [LARGE SCALE GENOMIC DNA]</scope>
    <source>
        <strain evidence="3 4">Nm22</strain>
    </source>
</reference>
<gene>
    <name evidence="3" type="ORF">SAMN05216325_11250</name>
</gene>
<keyword evidence="2" id="KW-1133">Transmembrane helix</keyword>
<proteinExistence type="predicted"/>
<dbReference type="RefSeq" id="WP_090632031.1">
    <property type="nucleotide sequence ID" value="NZ_FOCP01000012.1"/>
</dbReference>
<feature type="transmembrane region" description="Helical" evidence="2">
    <location>
        <begin position="54"/>
        <end position="71"/>
    </location>
</feature>
<keyword evidence="2" id="KW-0812">Transmembrane</keyword>
<feature type="region of interest" description="Disordered" evidence="1">
    <location>
        <begin position="1"/>
        <end position="23"/>
    </location>
</feature>
<dbReference type="Pfam" id="PF06055">
    <property type="entry name" value="ExoD"/>
    <property type="match status" value="1"/>
</dbReference>
<feature type="compositionally biased region" description="Low complexity" evidence="1">
    <location>
        <begin position="1"/>
        <end position="18"/>
    </location>
</feature>